<proteinExistence type="predicted"/>
<comment type="caution">
    <text evidence="1">The sequence shown here is derived from an EMBL/GenBank/DDBJ whole genome shotgun (WGS) entry which is preliminary data.</text>
</comment>
<dbReference type="InterPro" id="IPR009387">
    <property type="entry name" value="HigB-2"/>
</dbReference>
<gene>
    <name evidence="1" type="ORF">SIL87_02055</name>
</gene>
<dbReference type="AlphaFoldDB" id="A0AAW9DLG7"/>
<dbReference type="PIRSF" id="PIRSF018634">
    <property type="entry name" value="UCP018634"/>
    <property type="match status" value="1"/>
</dbReference>
<keyword evidence="2" id="KW-1185">Reference proteome</keyword>
<sequence>MRVFKNKAFVRFARKARITDMVLCAAISDVSRGLVDADLGGGVVKQRIARQGGGKSGGFRTIVLFRVREKAFFVHGFAKNEQDNIRDDELAAFKMLAVEMMNYDDDALARAIANGTLMEVMCNDEAVS</sequence>
<accession>A0AAW9DLG7</accession>
<dbReference type="RefSeq" id="WP_319612611.1">
    <property type="nucleotide sequence ID" value="NZ_JAWXYB010000008.1"/>
</dbReference>
<organism evidence="1 2">
    <name type="scientific">Acidiphilium acidophilum</name>
    <name type="common">Thiobacillus acidophilus</name>
    <dbReference type="NCBI Taxonomy" id="76588"/>
    <lineage>
        <taxon>Bacteria</taxon>
        <taxon>Pseudomonadati</taxon>
        <taxon>Pseudomonadota</taxon>
        <taxon>Alphaproteobacteria</taxon>
        <taxon>Acetobacterales</taxon>
        <taxon>Acidocellaceae</taxon>
        <taxon>Acidiphilium</taxon>
    </lineage>
</organism>
<dbReference type="Proteomes" id="UP001279553">
    <property type="component" value="Unassembled WGS sequence"/>
</dbReference>
<evidence type="ECO:0000313" key="1">
    <source>
        <dbReference type="EMBL" id="MDX5929550.1"/>
    </source>
</evidence>
<evidence type="ECO:0000313" key="2">
    <source>
        <dbReference type="Proteomes" id="UP001279553"/>
    </source>
</evidence>
<dbReference type="Pfam" id="PF06296">
    <property type="entry name" value="RelE"/>
    <property type="match status" value="1"/>
</dbReference>
<protein>
    <submittedName>
        <fullName evidence="1">Type II toxin-antitoxin system RelE/ParE family toxin</fullName>
    </submittedName>
</protein>
<name>A0AAW9DLG7_ACIAO</name>
<dbReference type="EMBL" id="JAWXYB010000008">
    <property type="protein sequence ID" value="MDX5929550.1"/>
    <property type="molecule type" value="Genomic_DNA"/>
</dbReference>
<reference evidence="1 2" key="1">
    <citation type="submission" date="2023-11" db="EMBL/GenBank/DDBJ databases">
        <title>MicrobeMod: A computational toolkit for identifying prokaryotic methylation and restriction-modification with nanopore sequencing.</title>
        <authorList>
            <person name="Crits-Christoph A."/>
            <person name="Kang S.C."/>
            <person name="Lee H."/>
            <person name="Ostrov N."/>
        </authorList>
    </citation>
    <scope>NUCLEOTIDE SEQUENCE [LARGE SCALE GENOMIC DNA]</scope>
    <source>
        <strain evidence="1 2">DSMZ 700</strain>
    </source>
</reference>